<dbReference type="EMBL" id="QJKJ01003326">
    <property type="protein sequence ID" value="RDX98992.1"/>
    <property type="molecule type" value="Genomic_DNA"/>
</dbReference>
<evidence type="ECO:0008006" key="3">
    <source>
        <dbReference type="Google" id="ProtNLM"/>
    </source>
</evidence>
<organism evidence="1 2">
    <name type="scientific">Mucuna pruriens</name>
    <name type="common">Velvet bean</name>
    <name type="synonym">Dolichos pruriens</name>
    <dbReference type="NCBI Taxonomy" id="157652"/>
    <lineage>
        <taxon>Eukaryota</taxon>
        <taxon>Viridiplantae</taxon>
        <taxon>Streptophyta</taxon>
        <taxon>Embryophyta</taxon>
        <taxon>Tracheophyta</taxon>
        <taxon>Spermatophyta</taxon>
        <taxon>Magnoliopsida</taxon>
        <taxon>eudicotyledons</taxon>
        <taxon>Gunneridae</taxon>
        <taxon>Pentapetalae</taxon>
        <taxon>rosids</taxon>
        <taxon>fabids</taxon>
        <taxon>Fabales</taxon>
        <taxon>Fabaceae</taxon>
        <taxon>Papilionoideae</taxon>
        <taxon>50 kb inversion clade</taxon>
        <taxon>NPAAA clade</taxon>
        <taxon>indigoferoid/millettioid clade</taxon>
        <taxon>Phaseoleae</taxon>
        <taxon>Mucuna</taxon>
    </lineage>
</organism>
<dbReference type="Proteomes" id="UP000257109">
    <property type="component" value="Unassembled WGS sequence"/>
</dbReference>
<dbReference type="GO" id="GO:0003676">
    <property type="term" value="F:nucleic acid binding"/>
    <property type="evidence" value="ECO:0007669"/>
    <property type="project" value="InterPro"/>
</dbReference>
<dbReference type="Gene3D" id="3.30.420.10">
    <property type="entry name" value="Ribonuclease H-like superfamily/Ribonuclease H"/>
    <property type="match status" value="1"/>
</dbReference>
<proteinExistence type="predicted"/>
<protein>
    <recommendedName>
        <fullName evidence="3">Mitochondrial protein</fullName>
    </recommendedName>
</protein>
<evidence type="ECO:0000313" key="1">
    <source>
        <dbReference type="EMBL" id="RDX98992.1"/>
    </source>
</evidence>
<evidence type="ECO:0000313" key="2">
    <source>
        <dbReference type="Proteomes" id="UP000257109"/>
    </source>
</evidence>
<name>A0A371H867_MUCPR</name>
<feature type="non-terminal residue" evidence="1">
    <location>
        <position position="1"/>
    </location>
</feature>
<dbReference type="AlphaFoldDB" id="A0A371H867"/>
<dbReference type="InterPro" id="IPR052160">
    <property type="entry name" value="Gypsy_RT_Integrase-like"/>
</dbReference>
<dbReference type="OrthoDB" id="1433105at2759"/>
<sequence>MQLDGIVTWFVDIVNYLFASILPLEASKLHKDKLNSNAKYYEIRKCIPDPEIQSMLQFCHFAPRGKHYRPHRTTQKDAHHIFTTCEQCQRVGMTITCRHDMPQQPILFYEVFDVSGIDSIGLFLVSYGYAYILLVDYMEAKATKTNDAKVIVVRSNIFFVGLTNEQAKVFNKEIKKILQKIAHPNRKDWKDALQAHKTTYQTPLGMSPYWITFGKVCHLPIEIEHCAYWAMKR</sequence>
<accession>A0A371H867</accession>
<gene>
    <name evidence="1" type="ORF">CR513_18020</name>
</gene>
<keyword evidence="2" id="KW-1185">Reference proteome</keyword>
<reference evidence="1" key="1">
    <citation type="submission" date="2018-05" db="EMBL/GenBank/DDBJ databases">
        <title>Draft genome of Mucuna pruriens seed.</title>
        <authorList>
            <person name="Nnadi N.E."/>
            <person name="Vos R."/>
            <person name="Hasami M.H."/>
            <person name="Devisetty U.K."/>
            <person name="Aguiy J.C."/>
        </authorList>
    </citation>
    <scope>NUCLEOTIDE SEQUENCE [LARGE SCALE GENOMIC DNA]</scope>
    <source>
        <strain evidence="1">JCA_2017</strain>
    </source>
</reference>
<dbReference type="InterPro" id="IPR036397">
    <property type="entry name" value="RNaseH_sf"/>
</dbReference>
<dbReference type="PANTHER" id="PTHR47266">
    <property type="entry name" value="ENDONUCLEASE-RELATED"/>
    <property type="match status" value="1"/>
</dbReference>
<comment type="caution">
    <text evidence="1">The sequence shown here is derived from an EMBL/GenBank/DDBJ whole genome shotgun (WGS) entry which is preliminary data.</text>
</comment>